<dbReference type="FunFam" id="1.25.40.10:FF:000348">
    <property type="entry name" value="Pentatricopeptide repeat-containing protein chloroplastic"/>
    <property type="match status" value="1"/>
</dbReference>
<feature type="repeat" description="PPR" evidence="2">
    <location>
        <begin position="344"/>
        <end position="379"/>
    </location>
</feature>
<feature type="repeat" description="PPR" evidence="2">
    <location>
        <begin position="412"/>
        <end position="442"/>
    </location>
</feature>
<proteinExistence type="predicted"/>
<dbReference type="PANTHER" id="PTHR47926:SF460">
    <property type="entry name" value="OS01G0815900 PROTEIN"/>
    <property type="match status" value="1"/>
</dbReference>
<dbReference type="Pfam" id="PF13041">
    <property type="entry name" value="PPR_2"/>
    <property type="match status" value="2"/>
</dbReference>
<dbReference type="AlphaFoldDB" id="A0AAP0BE59"/>
<dbReference type="Pfam" id="PF20431">
    <property type="entry name" value="E_motif"/>
    <property type="match status" value="1"/>
</dbReference>
<reference evidence="3 4" key="1">
    <citation type="journal article" date="2022" name="Nat. Plants">
        <title>Genomes of leafy and leafless Platanthera orchids illuminate the evolution of mycoheterotrophy.</title>
        <authorList>
            <person name="Li M.H."/>
            <person name="Liu K.W."/>
            <person name="Li Z."/>
            <person name="Lu H.C."/>
            <person name="Ye Q.L."/>
            <person name="Zhang D."/>
            <person name="Wang J.Y."/>
            <person name="Li Y.F."/>
            <person name="Zhong Z.M."/>
            <person name="Liu X."/>
            <person name="Yu X."/>
            <person name="Liu D.K."/>
            <person name="Tu X.D."/>
            <person name="Liu B."/>
            <person name="Hao Y."/>
            <person name="Liao X.Y."/>
            <person name="Jiang Y.T."/>
            <person name="Sun W.H."/>
            <person name="Chen J."/>
            <person name="Chen Y.Q."/>
            <person name="Ai Y."/>
            <person name="Zhai J.W."/>
            <person name="Wu S.S."/>
            <person name="Zhou Z."/>
            <person name="Hsiao Y.Y."/>
            <person name="Wu W.L."/>
            <person name="Chen Y.Y."/>
            <person name="Lin Y.F."/>
            <person name="Hsu J.L."/>
            <person name="Li C.Y."/>
            <person name="Wang Z.W."/>
            <person name="Zhao X."/>
            <person name="Zhong W.Y."/>
            <person name="Ma X.K."/>
            <person name="Ma L."/>
            <person name="Huang J."/>
            <person name="Chen G.Z."/>
            <person name="Huang M.Z."/>
            <person name="Huang L."/>
            <person name="Peng D.H."/>
            <person name="Luo Y.B."/>
            <person name="Zou S.Q."/>
            <person name="Chen S.P."/>
            <person name="Lan S."/>
            <person name="Tsai W.C."/>
            <person name="Van de Peer Y."/>
            <person name="Liu Z.J."/>
        </authorList>
    </citation>
    <scope>NUCLEOTIDE SEQUENCE [LARGE SCALE GENOMIC DNA]</scope>
    <source>
        <strain evidence="3">Lor287</strain>
    </source>
</reference>
<accession>A0AAP0BE59</accession>
<feature type="repeat" description="PPR" evidence="2">
    <location>
        <begin position="309"/>
        <end position="343"/>
    </location>
</feature>
<dbReference type="Pfam" id="PF01535">
    <property type="entry name" value="PPR"/>
    <property type="match status" value="3"/>
</dbReference>
<dbReference type="NCBIfam" id="TIGR00756">
    <property type="entry name" value="PPR"/>
    <property type="match status" value="6"/>
</dbReference>
<evidence type="ECO:0000256" key="2">
    <source>
        <dbReference type="PROSITE-ProRule" id="PRU00708"/>
    </source>
</evidence>
<dbReference type="Gene3D" id="1.25.40.10">
    <property type="entry name" value="Tetratricopeptide repeat domain"/>
    <property type="match status" value="2"/>
</dbReference>
<feature type="repeat" description="PPR" evidence="2">
    <location>
        <begin position="206"/>
        <end position="240"/>
    </location>
</feature>
<keyword evidence="4" id="KW-1185">Reference proteome</keyword>
<keyword evidence="1" id="KW-0677">Repeat</keyword>
<evidence type="ECO:0000313" key="3">
    <source>
        <dbReference type="EMBL" id="KAK8936222.1"/>
    </source>
</evidence>
<evidence type="ECO:0000313" key="4">
    <source>
        <dbReference type="Proteomes" id="UP001418222"/>
    </source>
</evidence>
<comment type="caution">
    <text evidence="3">The sequence shown here is derived from an EMBL/GenBank/DDBJ whole genome shotgun (WGS) entry which is preliminary data.</text>
</comment>
<dbReference type="GO" id="GO:0003723">
    <property type="term" value="F:RNA binding"/>
    <property type="evidence" value="ECO:0007669"/>
    <property type="project" value="InterPro"/>
</dbReference>
<feature type="repeat" description="PPR" evidence="2">
    <location>
        <begin position="175"/>
        <end position="205"/>
    </location>
</feature>
<organism evidence="3 4">
    <name type="scientific">Platanthera zijinensis</name>
    <dbReference type="NCBI Taxonomy" id="2320716"/>
    <lineage>
        <taxon>Eukaryota</taxon>
        <taxon>Viridiplantae</taxon>
        <taxon>Streptophyta</taxon>
        <taxon>Embryophyta</taxon>
        <taxon>Tracheophyta</taxon>
        <taxon>Spermatophyta</taxon>
        <taxon>Magnoliopsida</taxon>
        <taxon>Liliopsida</taxon>
        <taxon>Asparagales</taxon>
        <taxon>Orchidaceae</taxon>
        <taxon>Orchidoideae</taxon>
        <taxon>Orchideae</taxon>
        <taxon>Orchidinae</taxon>
        <taxon>Platanthera</taxon>
    </lineage>
</organism>
<dbReference type="PANTHER" id="PTHR47926">
    <property type="entry name" value="PENTATRICOPEPTIDE REPEAT-CONTAINING PROTEIN"/>
    <property type="match status" value="1"/>
</dbReference>
<dbReference type="EMBL" id="JBBWWQ010000011">
    <property type="protein sequence ID" value="KAK8936222.1"/>
    <property type="molecule type" value="Genomic_DNA"/>
</dbReference>
<dbReference type="GO" id="GO:0009451">
    <property type="term" value="P:RNA modification"/>
    <property type="evidence" value="ECO:0007669"/>
    <property type="project" value="InterPro"/>
</dbReference>
<name>A0AAP0BE59_9ASPA</name>
<feature type="repeat" description="PPR" evidence="2">
    <location>
        <begin position="277"/>
        <end position="307"/>
    </location>
</feature>
<dbReference type="InterPro" id="IPR046848">
    <property type="entry name" value="E_motif"/>
</dbReference>
<dbReference type="InterPro" id="IPR046960">
    <property type="entry name" value="PPR_At4g14850-like_plant"/>
</dbReference>
<evidence type="ECO:0000256" key="1">
    <source>
        <dbReference type="ARBA" id="ARBA00022737"/>
    </source>
</evidence>
<sequence length="487" mass="55083">MPRLINKQYSVPFHLLRLYLLKRGSHCTPDHERYLISLLRHHPLRRPSLQLHSHLVTSGLHRHHVSRRGILLWNTLIYRYSLGSFPFESLQIYQHMLSFCTSDLPTDSFTFSFLIKACSSSASSPSPAGLQLHSLVLKNGFAFHIYVHTALLGMYSARGAISDACKAFDEIPDKNSVSWNAMVTGLAKLGEMQMAKSLFVRMPNPNVISWTGLIDGYTRVRNSEEALSLFRGMVTRGISPSEITVLAVIPAIFHLGALDMGETLHAYCMKLGFDLLDVRVENSLIDMYARCGSVENAVLKFDEMRERRNLVSWTSILTCFGMHGMAKEAVLIFERMGRENMKPNRVTFLSLLSACSHSGLVEEGVRFFRLMVDEHGVEPETKHYSCLIDMLGRTGRLAEAEEMIGRMPVEVNVIVWRTLLGCCSKHGEVEMAWRVMRRIMELERGYGGDYVVLSNLLTEVGRFAEAETVRRFLDENNAVKDTGLSLT</sequence>
<gene>
    <name evidence="3" type="primary">PCMP-E25</name>
    <name evidence="3" type="ORF">KSP39_PZI013932</name>
</gene>
<dbReference type="FunFam" id="1.25.40.10:FF:001213">
    <property type="entry name" value="Pentatricopeptide repeat-containing protein, mitochondrial"/>
    <property type="match status" value="1"/>
</dbReference>
<dbReference type="InterPro" id="IPR011990">
    <property type="entry name" value="TPR-like_helical_dom_sf"/>
</dbReference>
<dbReference type="InterPro" id="IPR002885">
    <property type="entry name" value="PPR_rpt"/>
</dbReference>
<dbReference type="PROSITE" id="PS51375">
    <property type="entry name" value="PPR"/>
    <property type="match status" value="6"/>
</dbReference>
<dbReference type="Proteomes" id="UP001418222">
    <property type="component" value="Unassembled WGS sequence"/>
</dbReference>
<protein>
    <submittedName>
        <fullName evidence="3">Pentatricopeptide repeat-containing protein</fullName>
    </submittedName>
</protein>